<evidence type="ECO:0000259" key="9">
    <source>
        <dbReference type="Pfam" id="PF00081"/>
    </source>
</evidence>
<keyword evidence="5 8" id="KW-0560">Oxidoreductase</keyword>
<evidence type="ECO:0000256" key="8">
    <source>
        <dbReference type="RuleBase" id="RU000414"/>
    </source>
</evidence>
<dbReference type="AlphaFoldDB" id="A0A2V3VWW5"/>
<evidence type="ECO:0000256" key="7">
    <source>
        <dbReference type="PIRSR" id="PIRSR000349-1"/>
    </source>
</evidence>
<feature type="binding site" evidence="7">
    <location>
        <position position="165"/>
    </location>
    <ligand>
        <name>Mn(2+)</name>
        <dbReference type="ChEBI" id="CHEBI:29035"/>
    </ligand>
</feature>
<dbReference type="EMBL" id="QJJQ01000007">
    <property type="protein sequence ID" value="PXW86503.1"/>
    <property type="molecule type" value="Genomic_DNA"/>
</dbReference>
<dbReference type="PRINTS" id="PR01703">
    <property type="entry name" value="MNSODISMTASE"/>
</dbReference>
<dbReference type="InterPro" id="IPR036324">
    <property type="entry name" value="Mn/Fe_SOD_N_sf"/>
</dbReference>
<dbReference type="FunFam" id="3.55.40.20:FF:000001">
    <property type="entry name" value="Superoxide dismutase"/>
    <property type="match status" value="1"/>
</dbReference>
<dbReference type="InterPro" id="IPR019833">
    <property type="entry name" value="Mn/Fe_SOD_BS"/>
</dbReference>
<protein>
    <recommendedName>
        <fullName evidence="3 8">Superoxide dismutase</fullName>
        <ecNumber evidence="3 8">1.15.1.1</ecNumber>
    </recommendedName>
</protein>
<dbReference type="InterPro" id="IPR001189">
    <property type="entry name" value="Mn/Fe_SOD"/>
</dbReference>
<evidence type="ECO:0000313" key="11">
    <source>
        <dbReference type="EMBL" id="PXW86503.1"/>
    </source>
</evidence>
<dbReference type="PROSITE" id="PS00088">
    <property type="entry name" value="SOD_MN"/>
    <property type="match status" value="1"/>
</dbReference>
<evidence type="ECO:0000256" key="3">
    <source>
        <dbReference type="ARBA" id="ARBA00012682"/>
    </source>
</evidence>
<dbReference type="EC" id="1.15.1.1" evidence="3 8"/>
<comment type="catalytic activity">
    <reaction evidence="6 8">
        <text>2 superoxide + 2 H(+) = H2O2 + O2</text>
        <dbReference type="Rhea" id="RHEA:20696"/>
        <dbReference type="ChEBI" id="CHEBI:15378"/>
        <dbReference type="ChEBI" id="CHEBI:15379"/>
        <dbReference type="ChEBI" id="CHEBI:16240"/>
        <dbReference type="ChEBI" id="CHEBI:18421"/>
        <dbReference type="EC" id="1.15.1.1"/>
    </reaction>
</comment>
<sequence>MSKFELPELPYAYDALEPTIDKETMNIHHTKHHNTYVTNLNAALEGHPDLQSKTIEDLISDLNTVPEDIRTAVRNNGGGHANHSLFWKTLSPTGGGEPTGELAEKINEKFGSFDAFKEAFEKAAATRFGSGWAWLVLSNGEIEVTSTPNQDSPIMEGKAPLLGLDVWEHAYYLNYQNRRPEYAKAFWDKVNWDEVTKNYNEAK</sequence>
<dbReference type="PANTHER" id="PTHR43595:SF2">
    <property type="entry name" value="SMALL RIBOSOMAL SUBUNIT PROTEIN MS42"/>
    <property type="match status" value="1"/>
</dbReference>
<dbReference type="Pfam" id="PF00081">
    <property type="entry name" value="Sod_Fe_N"/>
    <property type="match status" value="1"/>
</dbReference>
<accession>A0A2V3VWW5</accession>
<dbReference type="Gene3D" id="1.10.287.990">
    <property type="entry name" value="Fe,Mn superoxide dismutase (SOD) domain"/>
    <property type="match status" value="1"/>
</dbReference>
<dbReference type="InterPro" id="IPR036314">
    <property type="entry name" value="SOD_C_sf"/>
</dbReference>
<evidence type="ECO:0000256" key="1">
    <source>
        <dbReference type="ARBA" id="ARBA00001936"/>
    </source>
</evidence>
<dbReference type="InterPro" id="IPR019831">
    <property type="entry name" value="Mn/Fe_SOD_N"/>
</dbReference>
<dbReference type="SUPFAM" id="SSF46609">
    <property type="entry name" value="Fe,Mn superoxide dismutase (SOD), N-terminal domain"/>
    <property type="match status" value="1"/>
</dbReference>
<proteinExistence type="inferred from homology"/>
<dbReference type="InterPro" id="IPR019832">
    <property type="entry name" value="Mn/Fe_SOD_C"/>
</dbReference>
<feature type="binding site" evidence="7">
    <location>
        <position position="83"/>
    </location>
    <ligand>
        <name>Mn(2+)</name>
        <dbReference type="ChEBI" id="CHEBI:29035"/>
    </ligand>
</feature>
<evidence type="ECO:0000256" key="5">
    <source>
        <dbReference type="ARBA" id="ARBA00023002"/>
    </source>
</evidence>
<evidence type="ECO:0000259" key="10">
    <source>
        <dbReference type="Pfam" id="PF02777"/>
    </source>
</evidence>
<dbReference type="PIRSF" id="PIRSF000349">
    <property type="entry name" value="SODismutase"/>
    <property type="match status" value="1"/>
</dbReference>
<keyword evidence="12" id="KW-1185">Reference proteome</keyword>
<evidence type="ECO:0000256" key="2">
    <source>
        <dbReference type="ARBA" id="ARBA00008714"/>
    </source>
</evidence>
<organism evidence="11 12">
    <name type="scientific">Pseudogracilibacillus auburnensis</name>
    <dbReference type="NCBI Taxonomy" id="1494959"/>
    <lineage>
        <taxon>Bacteria</taxon>
        <taxon>Bacillati</taxon>
        <taxon>Bacillota</taxon>
        <taxon>Bacilli</taxon>
        <taxon>Bacillales</taxon>
        <taxon>Bacillaceae</taxon>
        <taxon>Pseudogracilibacillus</taxon>
    </lineage>
</organism>
<dbReference type="FunFam" id="1.10.287.990:FF:000001">
    <property type="entry name" value="Superoxide dismutase"/>
    <property type="match status" value="1"/>
</dbReference>
<dbReference type="Proteomes" id="UP000247978">
    <property type="component" value="Unassembled WGS sequence"/>
</dbReference>
<dbReference type="GO" id="GO:0046872">
    <property type="term" value="F:metal ion binding"/>
    <property type="evidence" value="ECO:0007669"/>
    <property type="project" value="UniProtKB-KW"/>
</dbReference>
<feature type="domain" description="Manganese/iron superoxide dismutase C-terminal" evidence="10">
    <location>
        <begin position="98"/>
        <end position="197"/>
    </location>
</feature>
<evidence type="ECO:0000256" key="4">
    <source>
        <dbReference type="ARBA" id="ARBA00022723"/>
    </source>
</evidence>
<dbReference type="Pfam" id="PF02777">
    <property type="entry name" value="Sod_Fe_C"/>
    <property type="match status" value="1"/>
</dbReference>
<dbReference type="RefSeq" id="WP_110395411.1">
    <property type="nucleotide sequence ID" value="NZ_JADIJL010000012.1"/>
</dbReference>
<dbReference type="GO" id="GO:0004784">
    <property type="term" value="F:superoxide dismutase activity"/>
    <property type="evidence" value="ECO:0007669"/>
    <property type="project" value="UniProtKB-EC"/>
</dbReference>
<comment type="function">
    <text evidence="8">Destroys radicals which are normally produced within the cells and which are toxic to biological systems.</text>
</comment>
<dbReference type="OrthoDB" id="9803125at2"/>
<comment type="caution">
    <text evidence="11">The sequence shown here is derived from an EMBL/GenBank/DDBJ whole genome shotgun (WGS) entry which is preliminary data.</text>
</comment>
<keyword evidence="4 7" id="KW-0479">Metal-binding</keyword>
<comment type="cofactor">
    <cofactor evidence="1">
        <name>Mn(2+)</name>
        <dbReference type="ChEBI" id="CHEBI:29035"/>
    </cofactor>
</comment>
<feature type="binding site" evidence="7">
    <location>
        <position position="169"/>
    </location>
    <ligand>
        <name>Mn(2+)</name>
        <dbReference type="ChEBI" id="CHEBI:29035"/>
    </ligand>
</feature>
<evidence type="ECO:0000256" key="6">
    <source>
        <dbReference type="ARBA" id="ARBA00049204"/>
    </source>
</evidence>
<gene>
    <name evidence="11" type="ORF">DFR56_10716</name>
</gene>
<comment type="similarity">
    <text evidence="2 8">Belongs to the iron/manganese superoxide dismutase family.</text>
</comment>
<dbReference type="SUPFAM" id="SSF54719">
    <property type="entry name" value="Fe,Mn superoxide dismutase (SOD), C-terminal domain"/>
    <property type="match status" value="1"/>
</dbReference>
<evidence type="ECO:0000313" key="12">
    <source>
        <dbReference type="Proteomes" id="UP000247978"/>
    </source>
</evidence>
<reference evidence="11 12" key="1">
    <citation type="submission" date="2018-05" db="EMBL/GenBank/DDBJ databases">
        <title>Genomic Encyclopedia of Type Strains, Phase IV (KMG-IV): sequencing the most valuable type-strain genomes for metagenomic binning, comparative biology and taxonomic classification.</title>
        <authorList>
            <person name="Goeker M."/>
        </authorList>
    </citation>
    <scope>NUCLEOTIDE SEQUENCE [LARGE SCALE GENOMIC DNA]</scope>
    <source>
        <strain evidence="11 12">DSM 28556</strain>
    </source>
</reference>
<dbReference type="Gene3D" id="3.55.40.20">
    <property type="entry name" value="Iron/manganese superoxide dismutase, C-terminal domain"/>
    <property type="match status" value="1"/>
</dbReference>
<name>A0A2V3VWW5_9BACI</name>
<feature type="binding site" evidence="7">
    <location>
        <position position="28"/>
    </location>
    <ligand>
        <name>Mn(2+)</name>
        <dbReference type="ChEBI" id="CHEBI:29035"/>
    </ligand>
</feature>
<dbReference type="GO" id="GO:0005737">
    <property type="term" value="C:cytoplasm"/>
    <property type="evidence" value="ECO:0007669"/>
    <property type="project" value="TreeGrafter"/>
</dbReference>
<feature type="domain" description="Manganese/iron superoxide dismutase N-terminal" evidence="9">
    <location>
        <begin position="3"/>
        <end position="91"/>
    </location>
</feature>
<dbReference type="PANTHER" id="PTHR43595">
    <property type="entry name" value="37S RIBOSOMAL PROTEIN S26, MITOCHONDRIAL"/>
    <property type="match status" value="1"/>
</dbReference>